<feature type="transmembrane region" description="Helical" evidence="7">
    <location>
        <begin position="61"/>
        <end position="89"/>
    </location>
</feature>
<gene>
    <name evidence="8" type="ORF">DXT89_22765</name>
</gene>
<dbReference type="GO" id="GO:0022857">
    <property type="term" value="F:transmembrane transporter activity"/>
    <property type="evidence" value="ECO:0007669"/>
    <property type="project" value="InterPro"/>
</dbReference>
<accession>A0A368NGQ4</accession>
<feature type="transmembrane region" description="Helical" evidence="7">
    <location>
        <begin position="127"/>
        <end position="146"/>
    </location>
</feature>
<dbReference type="PANTHER" id="PTHR30509">
    <property type="entry name" value="P-HYDROXYBENZOIC ACID EFFLUX PUMP SUBUNIT-RELATED"/>
    <property type="match status" value="1"/>
</dbReference>
<comment type="caution">
    <text evidence="8">The sequence shown here is derived from an EMBL/GenBank/DDBJ whole genome shotgun (WGS) entry which is preliminary data.</text>
</comment>
<organism evidence="8 9">
    <name type="scientific">Agrobacterium vitis</name>
    <name type="common">Rhizobium vitis</name>
    <dbReference type="NCBI Taxonomy" id="373"/>
    <lineage>
        <taxon>Bacteria</taxon>
        <taxon>Pseudomonadati</taxon>
        <taxon>Pseudomonadota</taxon>
        <taxon>Alphaproteobacteria</taxon>
        <taxon>Hyphomicrobiales</taxon>
        <taxon>Rhizobiaceae</taxon>
        <taxon>Rhizobium/Agrobacterium group</taxon>
        <taxon>Agrobacterium</taxon>
    </lineage>
</organism>
<proteinExistence type="predicted"/>
<dbReference type="EMBL" id="QUSG01000020">
    <property type="protein sequence ID" value="KAA3521989.1"/>
    <property type="molecule type" value="Genomic_DNA"/>
</dbReference>
<feature type="transmembrane region" description="Helical" evidence="7">
    <location>
        <begin position="482"/>
        <end position="502"/>
    </location>
</feature>
<dbReference type="Pfam" id="PF04632">
    <property type="entry name" value="FUSC"/>
    <property type="match status" value="1"/>
</dbReference>
<sequence>MFHDFSYQTSIRYRTPLPPLKRTDRMSSATKQTISGDVNRRRWRFVFLKGPSVSFALRTTIAAILALALATVLQIHHPYWAAMTVWLVAQPTRGLVVERGLARLVGTIVGALVGFLVLWQLSAAPGLLLLVLICWVALCAAAGSFFRHFRSYGLLLAGYTAAVVTMSGLIEPQLGHELAWSRIACTLIGVVASLVATVLFAPGAAKDMVHTRSLALLRQALSLSSVLLKTRGEAKGETMGEPMQQFFSAVVQMDTDLDTLAAGSLTGHQRARFARHIAAASTIMVTEAMTACQLEEPRVRAEKTAEALASVDLALGRGDIEAAHTAVAAIDEHAPQLSAAVTAAIGYLGELSAVQPVKRLLALNALRISDTRGAVIAFCRTFLALSAVALVWKLTGWSLGPVMLMTAAVFVTLFSSHEAPQLAVGEALKGTLCGATLGLLSRIFLLPHAENSLDILLMVAPFLAVGAYAMSRPKTAKAAIDGNMSFLLAAQPVFPMVVSPWLSVEQTLAMVAGVAAAALAFRFVFPVNHRLVLTVLRNRLTEDLEVTARLASHEQVLQRRYRMIQRILRMGSLRLVKPSETSRDVFLLLCLVTMLGRLLERRGRDDIAPLDRRYVDFALEALKAAPENWEHHHSVFSTLLKRDPILVPHASL</sequence>
<evidence type="ECO:0000256" key="5">
    <source>
        <dbReference type="ARBA" id="ARBA00022989"/>
    </source>
</evidence>
<name>A0A368NGQ4_AGRVI</name>
<evidence type="ECO:0000256" key="2">
    <source>
        <dbReference type="ARBA" id="ARBA00022448"/>
    </source>
</evidence>
<feature type="transmembrane region" description="Helical" evidence="7">
    <location>
        <begin position="508"/>
        <end position="525"/>
    </location>
</feature>
<feature type="transmembrane region" description="Helical" evidence="7">
    <location>
        <begin position="153"/>
        <end position="174"/>
    </location>
</feature>
<dbReference type="InterPro" id="IPR006726">
    <property type="entry name" value="PHBA_efflux_AaeB/fusaric-R"/>
</dbReference>
<dbReference type="Proteomes" id="UP000436911">
    <property type="component" value="Unassembled WGS sequence"/>
</dbReference>
<keyword evidence="5 7" id="KW-1133">Transmembrane helix</keyword>
<evidence type="ECO:0000256" key="3">
    <source>
        <dbReference type="ARBA" id="ARBA00022475"/>
    </source>
</evidence>
<comment type="subcellular location">
    <subcellularLocation>
        <location evidence="1">Cell membrane</location>
        <topology evidence="1">Multi-pass membrane protein</topology>
    </subcellularLocation>
</comment>
<protein>
    <submittedName>
        <fullName evidence="8">FUSC family protein</fullName>
    </submittedName>
</protein>
<dbReference type="GO" id="GO:0005886">
    <property type="term" value="C:plasma membrane"/>
    <property type="evidence" value="ECO:0007669"/>
    <property type="project" value="UniProtKB-SubCell"/>
</dbReference>
<keyword evidence="2" id="KW-0813">Transport</keyword>
<reference evidence="8 9" key="1">
    <citation type="submission" date="2018-08" db="EMBL/GenBank/DDBJ databases">
        <title>Genome sequencing of Agrobacterium vitis strain ICMP 10754.</title>
        <authorList>
            <person name="Visnovsky S.B."/>
            <person name="Pitman A.R."/>
        </authorList>
    </citation>
    <scope>NUCLEOTIDE SEQUENCE [LARGE SCALE GENOMIC DNA]</scope>
    <source>
        <strain evidence="8 9">ICMP 10754</strain>
    </source>
</reference>
<dbReference type="PANTHER" id="PTHR30509:SF9">
    <property type="entry name" value="MULTIDRUG RESISTANCE PROTEIN MDTO"/>
    <property type="match status" value="1"/>
</dbReference>
<evidence type="ECO:0000313" key="9">
    <source>
        <dbReference type="Proteomes" id="UP000436911"/>
    </source>
</evidence>
<feature type="transmembrane region" description="Helical" evidence="7">
    <location>
        <begin position="452"/>
        <end position="470"/>
    </location>
</feature>
<keyword evidence="3" id="KW-1003">Cell membrane</keyword>
<evidence type="ECO:0000256" key="4">
    <source>
        <dbReference type="ARBA" id="ARBA00022692"/>
    </source>
</evidence>
<evidence type="ECO:0000313" key="8">
    <source>
        <dbReference type="EMBL" id="KAA3521989.1"/>
    </source>
</evidence>
<dbReference type="AlphaFoldDB" id="A0A368NGQ4"/>
<feature type="transmembrane region" description="Helical" evidence="7">
    <location>
        <begin position="180"/>
        <end position="202"/>
    </location>
</feature>
<evidence type="ECO:0000256" key="6">
    <source>
        <dbReference type="ARBA" id="ARBA00023136"/>
    </source>
</evidence>
<keyword evidence="6 7" id="KW-0472">Membrane</keyword>
<evidence type="ECO:0000256" key="7">
    <source>
        <dbReference type="SAM" id="Phobius"/>
    </source>
</evidence>
<feature type="transmembrane region" description="Helical" evidence="7">
    <location>
        <begin position="101"/>
        <end position="121"/>
    </location>
</feature>
<keyword evidence="4 7" id="KW-0812">Transmembrane</keyword>
<evidence type="ECO:0000256" key="1">
    <source>
        <dbReference type="ARBA" id="ARBA00004651"/>
    </source>
</evidence>